<reference evidence="3 4" key="1">
    <citation type="submission" date="2022-07" db="EMBL/GenBank/DDBJ databases">
        <title>Genome sequence of Terrisporobacter mayombei DSM6539.</title>
        <authorList>
            <person name="Boeer T."/>
            <person name="Bengelsdorf F.R."/>
            <person name="Daniel R."/>
            <person name="Poehlein A."/>
        </authorList>
    </citation>
    <scope>NUCLEOTIDE SEQUENCE [LARGE SCALE GENOMIC DNA]</scope>
    <source>
        <strain evidence="3 4">DSM 6539</strain>
    </source>
</reference>
<dbReference type="SUPFAM" id="SSF55797">
    <property type="entry name" value="PR-1-like"/>
    <property type="match status" value="1"/>
</dbReference>
<feature type="domain" description="SCP" evidence="2">
    <location>
        <begin position="210"/>
        <end position="325"/>
    </location>
</feature>
<proteinExistence type="predicted"/>
<dbReference type="RefSeq" id="WP_228103523.1">
    <property type="nucleotide sequence ID" value="NZ_CP101637.1"/>
</dbReference>
<feature type="compositionally biased region" description="Polar residues" evidence="1">
    <location>
        <begin position="191"/>
        <end position="202"/>
    </location>
</feature>
<dbReference type="InterPro" id="IPR014258">
    <property type="entry name" value="CAP_domain_YkwD-like"/>
</dbReference>
<feature type="region of interest" description="Disordered" evidence="1">
    <location>
        <begin position="55"/>
        <end position="202"/>
    </location>
</feature>
<keyword evidence="4" id="KW-1185">Reference proteome</keyword>
<protein>
    <recommendedName>
        <fullName evidence="2">SCP domain-containing protein</fullName>
    </recommendedName>
</protein>
<dbReference type="PANTHER" id="PTHR31157">
    <property type="entry name" value="SCP DOMAIN-CONTAINING PROTEIN"/>
    <property type="match status" value="1"/>
</dbReference>
<feature type="compositionally biased region" description="Low complexity" evidence="1">
    <location>
        <begin position="64"/>
        <end position="179"/>
    </location>
</feature>
<dbReference type="Gene3D" id="3.40.33.10">
    <property type="entry name" value="CAP"/>
    <property type="match status" value="1"/>
</dbReference>
<dbReference type="EMBL" id="CP101637">
    <property type="protein sequence ID" value="WMT81362.1"/>
    <property type="molecule type" value="Genomic_DNA"/>
</dbReference>
<sequence length="328" mass="35922">MNKKLKTLLTAGLVTVIAGSSVVSSSALCKKAIDNYKTKGAIHLNVNGKKYEIPLKSDNKSSQEGKNNQCNNKTNTGNKNNQCNNKTNTENKNSQCNNKTNTGNNNNQCNNKTNTGNNNNQCNNNTNIGNNNSQCNNNTKPGNNNNQGNNNTKPGNNNNQSNNNTKPGNNNNQNNNNTNDKNDNIAEKPSTDNNQSATGSFSSFQKEVTRLVNVERSKRGLSELSFNTQLSNVATLKSQDMINKNYFSHTSPTYGSPFDMMKQFNISYRAAGENIAMGQKNPAEVVNAWMNSQGHRENILNPNFTDIGVGVAKSSNGTLYWTQMFIGK</sequence>
<evidence type="ECO:0000256" key="1">
    <source>
        <dbReference type="SAM" id="MobiDB-lite"/>
    </source>
</evidence>
<name>A0ABY9Q0D9_9FIRM</name>
<dbReference type="NCBIfam" id="TIGR02909">
    <property type="entry name" value="spore_YkwD"/>
    <property type="match status" value="1"/>
</dbReference>
<organism evidence="3 4">
    <name type="scientific">Terrisporobacter mayombei</name>
    <dbReference type="NCBI Taxonomy" id="1541"/>
    <lineage>
        <taxon>Bacteria</taxon>
        <taxon>Bacillati</taxon>
        <taxon>Bacillota</taxon>
        <taxon>Clostridia</taxon>
        <taxon>Peptostreptococcales</taxon>
        <taxon>Peptostreptococcaceae</taxon>
        <taxon>Terrisporobacter</taxon>
    </lineage>
</organism>
<dbReference type="CDD" id="cd05379">
    <property type="entry name" value="CAP_bacterial"/>
    <property type="match status" value="1"/>
</dbReference>
<evidence type="ECO:0000313" key="4">
    <source>
        <dbReference type="Proteomes" id="UP001235030"/>
    </source>
</evidence>
<dbReference type="InterPro" id="IPR014044">
    <property type="entry name" value="CAP_dom"/>
</dbReference>
<accession>A0ABY9Q0D9</accession>
<dbReference type="InterPro" id="IPR035940">
    <property type="entry name" value="CAP_sf"/>
</dbReference>
<gene>
    <name evidence="3" type="ORF">TEMA_17020</name>
</gene>
<dbReference type="Proteomes" id="UP001235030">
    <property type="component" value="Chromosome"/>
</dbReference>
<dbReference type="Pfam" id="PF00188">
    <property type="entry name" value="CAP"/>
    <property type="match status" value="1"/>
</dbReference>
<feature type="compositionally biased region" description="Basic and acidic residues" evidence="1">
    <location>
        <begin position="180"/>
        <end position="190"/>
    </location>
</feature>
<dbReference type="PANTHER" id="PTHR31157:SF1">
    <property type="entry name" value="SCP DOMAIN-CONTAINING PROTEIN"/>
    <property type="match status" value="1"/>
</dbReference>
<evidence type="ECO:0000313" key="3">
    <source>
        <dbReference type="EMBL" id="WMT81362.1"/>
    </source>
</evidence>
<evidence type="ECO:0000259" key="2">
    <source>
        <dbReference type="Pfam" id="PF00188"/>
    </source>
</evidence>